<dbReference type="Proteomes" id="UP000821853">
    <property type="component" value="Unassembled WGS sequence"/>
</dbReference>
<comment type="caution">
    <text evidence="2">The sequence shown here is derived from an EMBL/GenBank/DDBJ whole genome shotgun (WGS) entry which is preliminary data.</text>
</comment>
<feature type="compositionally biased region" description="Polar residues" evidence="1">
    <location>
        <begin position="10"/>
        <end position="31"/>
    </location>
</feature>
<dbReference type="VEuPathDB" id="VectorBase:HLOH_058962"/>
<protein>
    <submittedName>
        <fullName evidence="2">Uncharacterized protein</fullName>
    </submittedName>
</protein>
<proteinExistence type="predicted"/>
<keyword evidence="3" id="KW-1185">Reference proteome</keyword>
<evidence type="ECO:0000313" key="3">
    <source>
        <dbReference type="Proteomes" id="UP000821853"/>
    </source>
</evidence>
<name>A0A9J6GXB8_HAELO</name>
<accession>A0A9J6GXB8</accession>
<evidence type="ECO:0000256" key="1">
    <source>
        <dbReference type="SAM" id="MobiDB-lite"/>
    </source>
</evidence>
<evidence type="ECO:0000313" key="2">
    <source>
        <dbReference type="EMBL" id="KAH9378956.1"/>
    </source>
</evidence>
<feature type="region of interest" description="Disordered" evidence="1">
    <location>
        <begin position="1"/>
        <end position="65"/>
    </location>
</feature>
<gene>
    <name evidence="2" type="ORF">HPB48_011299</name>
</gene>
<reference evidence="2 3" key="1">
    <citation type="journal article" date="2020" name="Cell">
        <title>Large-Scale Comparative Analyses of Tick Genomes Elucidate Their Genetic Diversity and Vector Capacities.</title>
        <authorList>
            <consortium name="Tick Genome and Microbiome Consortium (TIGMIC)"/>
            <person name="Jia N."/>
            <person name="Wang J."/>
            <person name="Shi W."/>
            <person name="Du L."/>
            <person name="Sun Y."/>
            <person name="Zhan W."/>
            <person name="Jiang J.F."/>
            <person name="Wang Q."/>
            <person name="Zhang B."/>
            <person name="Ji P."/>
            <person name="Bell-Sakyi L."/>
            <person name="Cui X.M."/>
            <person name="Yuan T.T."/>
            <person name="Jiang B.G."/>
            <person name="Yang W.F."/>
            <person name="Lam T.T."/>
            <person name="Chang Q.C."/>
            <person name="Ding S.J."/>
            <person name="Wang X.J."/>
            <person name="Zhu J.G."/>
            <person name="Ruan X.D."/>
            <person name="Zhao L."/>
            <person name="Wei J.T."/>
            <person name="Ye R.Z."/>
            <person name="Que T.C."/>
            <person name="Du C.H."/>
            <person name="Zhou Y.H."/>
            <person name="Cheng J.X."/>
            <person name="Dai P.F."/>
            <person name="Guo W.B."/>
            <person name="Han X.H."/>
            <person name="Huang E.J."/>
            <person name="Li L.F."/>
            <person name="Wei W."/>
            <person name="Gao Y.C."/>
            <person name="Liu J.Z."/>
            <person name="Shao H.Z."/>
            <person name="Wang X."/>
            <person name="Wang C.C."/>
            <person name="Yang T.C."/>
            <person name="Huo Q.B."/>
            <person name="Li W."/>
            <person name="Chen H.Y."/>
            <person name="Chen S.E."/>
            <person name="Zhou L.G."/>
            <person name="Ni X.B."/>
            <person name="Tian J.H."/>
            <person name="Sheng Y."/>
            <person name="Liu T."/>
            <person name="Pan Y.S."/>
            <person name="Xia L.Y."/>
            <person name="Li J."/>
            <person name="Zhao F."/>
            <person name="Cao W.C."/>
        </authorList>
    </citation>
    <scope>NUCLEOTIDE SEQUENCE [LARGE SCALE GENOMIC DNA]</scope>
    <source>
        <strain evidence="2">HaeL-2018</strain>
    </source>
</reference>
<organism evidence="2 3">
    <name type="scientific">Haemaphysalis longicornis</name>
    <name type="common">Bush tick</name>
    <dbReference type="NCBI Taxonomy" id="44386"/>
    <lineage>
        <taxon>Eukaryota</taxon>
        <taxon>Metazoa</taxon>
        <taxon>Ecdysozoa</taxon>
        <taxon>Arthropoda</taxon>
        <taxon>Chelicerata</taxon>
        <taxon>Arachnida</taxon>
        <taxon>Acari</taxon>
        <taxon>Parasitiformes</taxon>
        <taxon>Ixodida</taxon>
        <taxon>Ixodoidea</taxon>
        <taxon>Ixodidae</taxon>
        <taxon>Haemaphysalinae</taxon>
        <taxon>Haemaphysalis</taxon>
    </lineage>
</organism>
<sequence>MEVSAMHSPPQETYSQPEPTDPNVLQPNSQPKLVGLLHPPARYPPQLQDQVPRPLPPGPPLHSTTINVQYPSTRASPHNHIVSLRQSVHPSLSPEPSTQLAPNADIDIPFTMTKFHVILLRLRIPGQRPHYLWNCPQPAGQRPGIPSHLLQWPLRSGHVYSYSGTTETSPLCLSLTNLPAPRPIACTSFLANIYEHQVHQCLAPYLQKRNPTPLPCLVSANTSPPRRPNTNHS</sequence>
<dbReference type="EMBL" id="JABSTR010000009">
    <property type="protein sequence ID" value="KAH9378956.1"/>
    <property type="molecule type" value="Genomic_DNA"/>
</dbReference>
<dbReference type="AlphaFoldDB" id="A0A9J6GXB8"/>